<accession>A0A655WHM3</accession>
<organism evidence="1 2">
    <name type="scientific">Vibrio cholerae</name>
    <dbReference type="NCBI Taxonomy" id="666"/>
    <lineage>
        <taxon>Bacteria</taxon>
        <taxon>Pseudomonadati</taxon>
        <taxon>Pseudomonadota</taxon>
        <taxon>Gammaproteobacteria</taxon>
        <taxon>Vibrionales</taxon>
        <taxon>Vibrionaceae</taxon>
        <taxon>Vibrio</taxon>
    </lineage>
</organism>
<proteinExistence type="predicted"/>
<gene>
    <name evidence="1" type="ORF">ERS013201_01283</name>
</gene>
<name>A0A655WHM3_VIBCL</name>
<reference evidence="1 2" key="1">
    <citation type="submission" date="2015-07" db="EMBL/GenBank/DDBJ databases">
        <authorList>
            <consortium name="Pathogen Informatics"/>
        </authorList>
    </citation>
    <scope>NUCLEOTIDE SEQUENCE [LARGE SCALE GENOMIC DNA]</scope>
    <source>
        <strain evidence="1 2">A325</strain>
    </source>
</reference>
<evidence type="ECO:0000313" key="1">
    <source>
        <dbReference type="EMBL" id="CSB90626.1"/>
    </source>
</evidence>
<protein>
    <submittedName>
        <fullName evidence="1">Uncharacterized protein</fullName>
    </submittedName>
</protein>
<evidence type="ECO:0000313" key="2">
    <source>
        <dbReference type="Proteomes" id="UP000046067"/>
    </source>
</evidence>
<dbReference type="EMBL" id="CWQJ01000006">
    <property type="protein sequence ID" value="CSB90626.1"/>
    <property type="molecule type" value="Genomic_DNA"/>
</dbReference>
<dbReference type="AlphaFoldDB" id="A0A655WHM3"/>
<dbReference type="Proteomes" id="UP000046067">
    <property type="component" value="Unassembled WGS sequence"/>
</dbReference>
<sequence length="97" mass="11051">MAIFNVGSRALQGANMNHRFVATTDIEREREQGLVILTEQDQSKGTFALWAVAELNRKQLVLKQRPALMTINEWKQLSMALFQKCKMFNQPLCALLG</sequence>